<feature type="domain" description="CCDC66" evidence="3">
    <location>
        <begin position="404"/>
        <end position="551"/>
    </location>
</feature>
<feature type="region of interest" description="Disordered" evidence="2">
    <location>
        <begin position="689"/>
        <end position="753"/>
    </location>
</feature>
<dbReference type="GO" id="GO:0005886">
    <property type="term" value="C:plasma membrane"/>
    <property type="evidence" value="ECO:0007669"/>
    <property type="project" value="Ensembl"/>
</dbReference>
<feature type="compositionally biased region" description="Basic and acidic residues" evidence="2">
    <location>
        <begin position="716"/>
        <end position="725"/>
    </location>
</feature>
<dbReference type="InParanoid" id="F7AXQ3"/>
<dbReference type="GO" id="GO:0001578">
    <property type="term" value="P:microtubule bundle formation"/>
    <property type="evidence" value="ECO:0007669"/>
    <property type="project" value="Ensembl"/>
</dbReference>
<feature type="compositionally biased region" description="Low complexity" evidence="2">
    <location>
        <begin position="125"/>
        <end position="135"/>
    </location>
</feature>
<reference evidence="4" key="2">
    <citation type="submission" date="2025-08" db="UniProtKB">
        <authorList>
            <consortium name="Ensembl"/>
        </authorList>
    </citation>
    <scope>IDENTIFICATION</scope>
    <source>
        <strain evidence="4">Glennie</strain>
    </source>
</reference>
<feature type="region of interest" description="Disordered" evidence="2">
    <location>
        <begin position="31"/>
        <end position="51"/>
    </location>
</feature>
<dbReference type="GO" id="GO:0042803">
    <property type="term" value="F:protein homodimerization activity"/>
    <property type="evidence" value="ECO:0007669"/>
    <property type="project" value="Ensembl"/>
</dbReference>
<evidence type="ECO:0000313" key="4">
    <source>
        <dbReference type="Ensembl" id="ENSOANP00000018107.4"/>
    </source>
</evidence>
<dbReference type="FunCoup" id="F7AXQ3">
    <property type="interactions" value="833"/>
</dbReference>
<feature type="region of interest" description="Disordered" evidence="2">
    <location>
        <begin position="633"/>
        <end position="677"/>
    </location>
</feature>
<name>F7AXQ3_ORNAN</name>
<dbReference type="GO" id="GO:0090307">
    <property type="term" value="P:mitotic spindle assembly"/>
    <property type="evidence" value="ECO:0007669"/>
    <property type="project" value="Ensembl"/>
</dbReference>
<dbReference type="OMA" id="MKSNLVC"/>
<dbReference type="GO" id="GO:0005829">
    <property type="term" value="C:cytosol"/>
    <property type="evidence" value="ECO:0007669"/>
    <property type="project" value="Ensembl"/>
</dbReference>
<dbReference type="PANTHER" id="PTHR22736:SF2">
    <property type="entry name" value="COILED-COIL DOMAIN-CONTAINING PROTEIN 66"/>
    <property type="match status" value="1"/>
</dbReference>
<dbReference type="GO" id="GO:0005819">
    <property type="term" value="C:spindle"/>
    <property type="evidence" value="ECO:0007669"/>
    <property type="project" value="Ensembl"/>
</dbReference>
<dbReference type="STRING" id="9258.ENSOANP00000018107"/>
<dbReference type="GO" id="GO:0060271">
    <property type="term" value="P:cilium assembly"/>
    <property type="evidence" value="ECO:0000318"/>
    <property type="project" value="GO_Central"/>
</dbReference>
<dbReference type="Ensembl" id="ENSOANT00000018110.4">
    <property type="protein sequence ID" value="ENSOANP00000018107.4"/>
    <property type="gene ID" value="ENSOANG00000011429.4"/>
</dbReference>
<dbReference type="GeneID" id="100073751"/>
<dbReference type="GO" id="GO:0007080">
    <property type="term" value="P:mitotic metaphase chromosome alignment"/>
    <property type="evidence" value="ECO:0007669"/>
    <property type="project" value="Ensembl"/>
</dbReference>
<evidence type="ECO:0000313" key="5">
    <source>
        <dbReference type="Proteomes" id="UP000002279"/>
    </source>
</evidence>
<dbReference type="GO" id="GO:0007020">
    <property type="term" value="P:microtubule nucleation"/>
    <property type="evidence" value="ECO:0007669"/>
    <property type="project" value="Ensembl"/>
</dbReference>
<dbReference type="GO" id="GO:1903564">
    <property type="term" value="P:regulation of protein localization to cilium"/>
    <property type="evidence" value="ECO:0007669"/>
    <property type="project" value="Ensembl"/>
</dbReference>
<gene>
    <name evidence="4" type="primary">CCDC66</name>
</gene>
<dbReference type="GO" id="GO:0050908">
    <property type="term" value="P:detection of light stimulus involved in visual perception"/>
    <property type="evidence" value="ECO:0007669"/>
    <property type="project" value="Ensembl"/>
</dbReference>
<dbReference type="InterPro" id="IPR040467">
    <property type="entry name" value="CCDC66_dom"/>
</dbReference>
<sequence length="906" mass="105075">MNLGDGLKLETESLDGRTKLVLALCDHKSKTAKMENKSKTAKPPSRTKLPENVLKVTNTTYVKHEKLSPKRAGSDTFLAKAENTSAALSSTKDLYKECANREYLHIQKDNLSEYVDVQKPKNTKKPAVPKQKPQKSITAEDLRSSLVCLTQEQLQQILTTVSQGTRPISQVEDEKKEETSESNLCHSTATNKSSENIMGLFQKAEDVSSDVNDNNSVLSKKQISEQPEHIVAKKNVWKPADIFSTLGERERNRSLLEAKKFQWRKELDEQVALKKKQKEACEEQKKPLWRRTGAEKIIREKTHYKEAKPLEHSFSAVKQEQQEKWIKELNKQREETKLRKTEEKRFFSKGEEHDKWAVHFDSLRNRATSQSPLSWATRKDPEYLCVSSDSKEMTHFNTHCPPVAESRIMPLEASVRNTALERSQKTSFLRSMTALLDPAQIEERERRRQKQLEHQKAITAQVEEKRKKKEIEEQQRKKEEQEEELRLAREREEMQKQFEADVLKQKQKEEIMTLKTNEMYQTMQRAQELAQRLKQEQRIRELTQKGHDTSKLLKNLGDDIDIRGIANLEVYSGPVIDRKIVNCPSPDLSVEFKGQYNGKVNKKELRHQTKTPVLEKENNRCYSDQYEQYARAEKHAKQQIRKSGKRPDWNTNQPVKRYIPASERYPKQLQKQREEKKIQRQMELLHLVERNTPEYMSQKRGGSSEPTPSLQQQVDSRLRSHRKEEDFQESNSSKERFGSPPIPAVKSSLHQAQRQLNSLDLPVKISNIGIEQNIHVDNSQLESFTGVTEPEWPASHFIPYIRTNEVYYLDPDAPMSRPSTHDPQNQHESALHSGHIRQLFSSDHVRDPLLNPSLVKNRDRQQAILKGLSELRQGLLQKQKELETSLSATSASKENLGFLHQCSKKY</sequence>
<dbReference type="GO" id="GO:0034451">
    <property type="term" value="C:centriolar satellite"/>
    <property type="evidence" value="ECO:0007669"/>
    <property type="project" value="Ensembl"/>
</dbReference>
<evidence type="ECO:0000259" key="3">
    <source>
        <dbReference type="Pfam" id="PF15236"/>
    </source>
</evidence>
<accession>F7AXQ3</accession>
<proteinExistence type="predicted"/>
<dbReference type="Proteomes" id="UP000002279">
    <property type="component" value="Chromosome X1"/>
</dbReference>
<dbReference type="GO" id="GO:0008017">
    <property type="term" value="F:microtubule binding"/>
    <property type="evidence" value="ECO:0000318"/>
    <property type="project" value="GO_Central"/>
</dbReference>
<dbReference type="eggNOG" id="ENOG502R1PQ">
    <property type="taxonomic scope" value="Eukaryota"/>
</dbReference>
<dbReference type="GO" id="GO:0090543">
    <property type="term" value="C:Flemming body"/>
    <property type="evidence" value="ECO:0007669"/>
    <property type="project" value="Ensembl"/>
</dbReference>
<evidence type="ECO:0000256" key="1">
    <source>
        <dbReference type="SAM" id="Coils"/>
    </source>
</evidence>
<dbReference type="GO" id="GO:0001917">
    <property type="term" value="C:photoreceptor inner segment"/>
    <property type="evidence" value="ECO:0007669"/>
    <property type="project" value="Ensembl"/>
</dbReference>
<dbReference type="GO" id="GO:1905349">
    <property type="term" value="P:ciliary transition zone assembly"/>
    <property type="evidence" value="ECO:0007669"/>
    <property type="project" value="Ensembl"/>
</dbReference>
<dbReference type="RefSeq" id="XP_028907025.1">
    <property type="nucleotide sequence ID" value="XM_029051192.1"/>
</dbReference>
<dbReference type="Pfam" id="PF15236">
    <property type="entry name" value="CCDC66"/>
    <property type="match status" value="1"/>
</dbReference>
<dbReference type="CTD" id="285331"/>
<dbReference type="InterPro" id="IPR039183">
    <property type="entry name" value="CCD66"/>
</dbReference>
<keyword evidence="1" id="KW-0175">Coiled coil</keyword>
<protein>
    <submittedName>
        <fullName evidence="4">Coiled-coil domain containing 66</fullName>
    </submittedName>
</protein>
<feature type="coiled-coil region" evidence="1">
    <location>
        <begin position="455"/>
        <end position="545"/>
    </location>
</feature>
<feature type="region of interest" description="Disordered" evidence="2">
    <location>
        <begin position="163"/>
        <end position="187"/>
    </location>
</feature>
<keyword evidence="5" id="KW-1185">Reference proteome</keyword>
<dbReference type="Bgee" id="ENSOANG00000011429">
    <property type="expression patterns" value="Expressed in testis and 8 other cell types or tissues"/>
</dbReference>
<dbReference type="GO" id="GO:0036064">
    <property type="term" value="C:ciliary basal body"/>
    <property type="evidence" value="ECO:0007669"/>
    <property type="project" value="Ensembl"/>
</dbReference>
<dbReference type="GO" id="GO:0005930">
    <property type="term" value="C:axoneme"/>
    <property type="evidence" value="ECO:0007669"/>
    <property type="project" value="Ensembl"/>
</dbReference>
<dbReference type="GO" id="GO:0005929">
    <property type="term" value="C:cilium"/>
    <property type="evidence" value="ECO:0000318"/>
    <property type="project" value="GO_Central"/>
</dbReference>
<dbReference type="GO" id="GO:0032465">
    <property type="term" value="P:regulation of cytokinesis"/>
    <property type="evidence" value="ECO:0007669"/>
    <property type="project" value="Ensembl"/>
</dbReference>
<feature type="compositionally biased region" description="Polar residues" evidence="2">
    <location>
        <begin position="700"/>
        <end position="715"/>
    </location>
</feature>
<dbReference type="GO" id="GO:0005874">
    <property type="term" value="C:microtubule"/>
    <property type="evidence" value="ECO:0000318"/>
    <property type="project" value="GO_Central"/>
</dbReference>
<dbReference type="AlphaFoldDB" id="F7AXQ3"/>
<feature type="region of interest" description="Disordered" evidence="2">
    <location>
        <begin position="118"/>
        <end position="137"/>
    </location>
</feature>
<dbReference type="GO" id="GO:0000132">
    <property type="term" value="P:establishment of mitotic spindle orientation"/>
    <property type="evidence" value="ECO:0007669"/>
    <property type="project" value="Ensembl"/>
</dbReference>
<dbReference type="PANTHER" id="PTHR22736">
    <property type="entry name" value="COILED-COIL DOMAIN-CONTAINING PROTEIN 66"/>
    <property type="match status" value="1"/>
</dbReference>
<organism evidence="4 5">
    <name type="scientific">Ornithorhynchus anatinus</name>
    <name type="common">Duckbill platypus</name>
    <dbReference type="NCBI Taxonomy" id="9258"/>
    <lineage>
        <taxon>Eukaryota</taxon>
        <taxon>Metazoa</taxon>
        <taxon>Chordata</taxon>
        <taxon>Craniata</taxon>
        <taxon>Vertebrata</taxon>
        <taxon>Euteleostomi</taxon>
        <taxon>Mammalia</taxon>
        <taxon>Monotremata</taxon>
        <taxon>Ornithorhynchidae</taxon>
        <taxon>Ornithorhynchus</taxon>
    </lineage>
</organism>
<evidence type="ECO:0000256" key="2">
    <source>
        <dbReference type="SAM" id="MobiDB-lite"/>
    </source>
</evidence>
<reference evidence="4" key="3">
    <citation type="submission" date="2025-09" db="UniProtKB">
        <authorList>
            <consortium name="Ensembl"/>
        </authorList>
    </citation>
    <scope>IDENTIFICATION</scope>
    <source>
        <strain evidence="4">Glennie</strain>
    </source>
</reference>
<dbReference type="HOGENOM" id="CLU_494841_0_0_1"/>
<reference evidence="4 5" key="1">
    <citation type="journal article" date="2008" name="Nature">
        <title>Genome analysis of the platypus reveals unique signatures of evolution.</title>
        <authorList>
            <person name="Warren W.C."/>
            <person name="Hillier L.W."/>
            <person name="Marshall Graves J.A."/>
            <person name="Birney E."/>
            <person name="Ponting C.P."/>
            <person name="Grutzner F."/>
            <person name="Belov K."/>
            <person name="Miller W."/>
            <person name="Clarke L."/>
            <person name="Chinwalla A.T."/>
            <person name="Yang S.P."/>
            <person name="Heger A."/>
            <person name="Locke D.P."/>
            <person name="Miethke P."/>
            <person name="Waters P.D."/>
            <person name="Veyrunes F."/>
            <person name="Fulton L."/>
            <person name="Fulton B."/>
            <person name="Graves T."/>
            <person name="Wallis J."/>
            <person name="Puente X.S."/>
            <person name="Lopez-Otin C."/>
            <person name="Ordonez G.R."/>
            <person name="Eichler E.E."/>
            <person name="Chen L."/>
            <person name="Cheng Z."/>
            <person name="Deakin J.E."/>
            <person name="Alsop A."/>
            <person name="Thompson K."/>
            <person name="Kirby P."/>
            <person name="Papenfuss A.T."/>
            <person name="Wakefield M.J."/>
            <person name="Olender T."/>
            <person name="Lancet D."/>
            <person name="Huttley G.A."/>
            <person name="Smit A.F."/>
            <person name="Pask A."/>
            <person name="Temple-Smith P."/>
            <person name="Batzer M.A."/>
            <person name="Walker J.A."/>
            <person name="Konkel M.K."/>
            <person name="Harris R.S."/>
            <person name="Whittington C.M."/>
            <person name="Wong E.S."/>
            <person name="Gemmell N.J."/>
            <person name="Buschiazzo E."/>
            <person name="Vargas Jentzsch I.M."/>
            <person name="Merkel A."/>
            <person name="Schmitz J."/>
            <person name="Zemann A."/>
            <person name="Churakov G."/>
            <person name="Kriegs J.O."/>
            <person name="Brosius J."/>
            <person name="Murchison E.P."/>
            <person name="Sachidanandam R."/>
            <person name="Smith C."/>
            <person name="Hannon G.J."/>
            <person name="Tsend-Ayush E."/>
            <person name="McMillan D."/>
            <person name="Attenborough R."/>
            <person name="Rens W."/>
            <person name="Ferguson-Smith M."/>
            <person name="Lefevre C.M."/>
            <person name="Sharp J.A."/>
            <person name="Nicholas K.R."/>
            <person name="Ray D.A."/>
            <person name="Kube M."/>
            <person name="Reinhardt R."/>
            <person name="Pringle T.H."/>
            <person name="Taylor J."/>
            <person name="Jones R.C."/>
            <person name="Nixon B."/>
            <person name="Dacheux J.L."/>
            <person name="Niwa H."/>
            <person name="Sekita Y."/>
            <person name="Huang X."/>
            <person name="Stark A."/>
            <person name="Kheradpour P."/>
            <person name="Kellis M."/>
            <person name="Flicek P."/>
            <person name="Chen Y."/>
            <person name="Webber C."/>
            <person name="Hardison R."/>
            <person name="Nelson J."/>
            <person name="Hallsworth-Pepin K."/>
            <person name="Delehaunty K."/>
            <person name="Markovic C."/>
            <person name="Minx P."/>
            <person name="Feng Y."/>
            <person name="Kremitzki C."/>
            <person name="Mitreva M."/>
            <person name="Glasscock J."/>
            <person name="Wylie T."/>
            <person name="Wohldmann P."/>
            <person name="Thiru P."/>
            <person name="Nhan M.N."/>
            <person name="Pohl C.S."/>
            <person name="Smith S.M."/>
            <person name="Hou S."/>
            <person name="Nefedov M."/>
            <person name="de Jong P.J."/>
            <person name="Renfree M.B."/>
            <person name="Mardis E.R."/>
            <person name="Wilson R.K."/>
        </authorList>
    </citation>
    <scope>NUCLEOTIDE SEQUENCE [LARGE SCALE GENOMIC DNA]</scope>
    <source>
        <strain evidence="4 5">Glennie</strain>
    </source>
</reference>
<dbReference type="GO" id="GO:0030054">
    <property type="term" value="C:cell junction"/>
    <property type="evidence" value="ECO:0007669"/>
    <property type="project" value="Ensembl"/>
</dbReference>
<dbReference type="GeneTree" id="ENSGT00390000012411"/>